<keyword evidence="4 7" id="KW-1133">Transmembrane helix</keyword>
<proteinExistence type="inferred from homology"/>
<dbReference type="PRINTS" id="PR00783">
    <property type="entry name" value="MINTRINSICP"/>
</dbReference>
<accession>A0A7Y9J7K0</accession>
<feature type="transmembrane region" description="Helical" evidence="7">
    <location>
        <begin position="24"/>
        <end position="43"/>
    </location>
</feature>
<comment type="similarity">
    <text evidence="6">Belongs to the MIP/aquaporin (TC 1.A.8) family.</text>
</comment>
<dbReference type="EMBL" id="JACCBN010000001">
    <property type="protein sequence ID" value="NYD38106.1"/>
    <property type="molecule type" value="Genomic_DNA"/>
</dbReference>
<dbReference type="InterPro" id="IPR000425">
    <property type="entry name" value="MIP"/>
</dbReference>
<dbReference type="CDD" id="cd00333">
    <property type="entry name" value="MIP"/>
    <property type="match status" value="1"/>
</dbReference>
<dbReference type="SUPFAM" id="SSF81338">
    <property type="entry name" value="Aquaporin-like"/>
    <property type="match status" value="1"/>
</dbReference>
<dbReference type="AlphaFoldDB" id="A0A7Y9J7K0"/>
<evidence type="ECO:0000256" key="4">
    <source>
        <dbReference type="ARBA" id="ARBA00022989"/>
    </source>
</evidence>
<evidence type="ECO:0000313" key="9">
    <source>
        <dbReference type="Proteomes" id="UP000535890"/>
    </source>
</evidence>
<dbReference type="Pfam" id="PF00230">
    <property type="entry name" value="MIP"/>
    <property type="match status" value="1"/>
</dbReference>
<keyword evidence="3 6" id="KW-0812">Transmembrane</keyword>
<keyword evidence="5 7" id="KW-0472">Membrane</keyword>
<dbReference type="GO" id="GO:0016020">
    <property type="term" value="C:membrane"/>
    <property type="evidence" value="ECO:0007669"/>
    <property type="project" value="UniProtKB-SubCell"/>
</dbReference>
<feature type="transmembrane region" description="Helical" evidence="7">
    <location>
        <begin position="55"/>
        <end position="78"/>
    </location>
</feature>
<dbReference type="RefSeq" id="WP_179795598.1">
    <property type="nucleotide sequence ID" value="NZ_BAABHP010000020.1"/>
</dbReference>
<comment type="caution">
    <text evidence="8">The sequence shown here is derived from an EMBL/GenBank/DDBJ whole genome shotgun (WGS) entry which is preliminary data.</text>
</comment>
<keyword evidence="9" id="KW-1185">Reference proteome</keyword>
<dbReference type="NCBIfam" id="TIGR00861">
    <property type="entry name" value="MIP"/>
    <property type="match status" value="1"/>
</dbReference>
<dbReference type="Proteomes" id="UP000535890">
    <property type="component" value="Unassembled WGS sequence"/>
</dbReference>
<dbReference type="Gene3D" id="1.20.1080.10">
    <property type="entry name" value="Glycerol uptake facilitator protein"/>
    <property type="match status" value="1"/>
</dbReference>
<evidence type="ECO:0000256" key="2">
    <source>
        <dbReference type="ARBA" id="ARBA00022448"/>
    </source>
</evidence>
<dbReference type="PROSITE" id="PS00221">
    <property type="entry name" value="MIP"/>
    <property type="match status" value="1"/>
</dbReference>
<evidence type="ECO:0000256" key="6">
    <source>
        <dbReference type="RuleBase" id="RU000477"/>
    </source>
</evidence>
<protein>
    <submittedName>
        <fullName evidence="8">MIP family channel proteins</fullName>
    </submittedName>
</protein>
<dbReference type="PANTHER" id="PTHR45724">
    <property type="entry name" value="AQUAPORIN NIP2-1"/>
    <property type="match status" value="1"/>
</dbReference>
<evidence type="ECO:0000256" key="5">
    <source>
        <dbReference type="ARBA" id="ARBA00023136"/>
    </source>
</evidence>
<dbReference type="InterPro" id="IPR023271">
    <property type="entry name" value="Aquaporin-like"/>
</dbReference>
<sequence>MAGSGLYGSDTSGGNTRRAATAELIGTFLLVFTGTAVAVSAATGRTIAGQPSNSLAVALAFGLVLVALVSALGHVSGAHLNPAVTVALALTRKFPWRTVPAYVVAQLIGAVLASLVVWGVFGSTARDDAALGATTPAAGASVWQVLLVEVAITFLLMFVIISVATDDRVAPAAVGPAVGFALAAAVLIGGPISGGAVNPARALGPMLVSGSLDAWWAYLVGPLVGAAVAALVYDRFLARASAPEPSEPAVENA</sequence>
<organism evidence="8 9">
    <name type="scientific">Actinomycetospora corticicola</name>
    <dbReference type="NCBI Taxonomy" id="663602"/>
    <lineage>
        <taxon>Bacteria</taxon>
        <taxon>Bacillati</taxon>
        <taxon>Actinomycetota</taxon>
        <taxon>Actinomycetes</taxon>
        <taxon>Pseudonocardiales</taxon>
        <taxon>Pseudonocardiaceae</taxon>
        <taxon>Actinomycetospora</taxon>
    </lineage>
</organism>
<dbReference type="PANTHER" id="PTHR45724:SF13">
    <property type="entry name" value="AQUAPORIN NIP1-1-RELATED"/>
    <property type="match status" value="1"/>
</dbReference>
<dbReference type="GO" id="GO:0015267">
    <property type="term" value="F:channel activity"/>
    <property type="evidence" value="ECO:0007669"/>
    <property type="project" value="InterPro"/>
</dbReference>
<evidence type="ECO:0000256" key="1">
    <source>
        <dbReference type="ARBA" id="ARBA00004141"/>
    </source>
</evidence>
<gene>
    <name evidence="8" type="ORF">BJ983_004208</name>
</gene>
<feature type="transmembrane region" description="Helical" evidence="7">
    <location>
        <begin position="99"/>
        <end position="121"/>
    </location>
</feature>
<evidence type="ECO:0000313" key="8">
    <source>
        <dbReference type="EMBL" id="NYD38106.1"/>
    </source>
</evidence>
<name>A0A7Y9J7K0_9PSEU</name>
<dbReference type="InterPro" id="IPR022357">
    <property type="entry name" value="MIP_CS"/>
</dbReference>
<feature type="transmembrane region" description="Helical" evidence="7">
    <location>
        <begin position="173"/>
        <end position="194"/>
    </location>
</feature>
<keyword evidence="2 6" id="KW-0813">Transport</keyword>
<feature type="transmembrane region" description="Helical" evidence="7">
    <location>
        <begin position="214"/>
        <end position="233"/>
    </location>
</feature>
<dbReference type="InterPro" id="IPR034294">
    <property type="entry name" value="Aquaporin_transptr"/>
</dbReference>
<evidence type="ECO:0000256" key="3">
    <source>
        <dbReference type="ARBA" id="ARBA00022692"/>
    </source>
</evidence>
<evidence type="ECO:0000256" key="7">
    <source>
        <dbReference type="SAM" id="Phobius"/>
    </source>
</evidence>
<reference evidence="8 9" key="1">
    <citation type="submission" date="2020-07" db="EMBL/GenBank/DDBJ databases">
        <title>Sequencing the genomes of 1000 actinobacteria strains.</title>
        <authorList>
            <person name="Klenk H.-P."/>
        </authorList>
    </citation>
    <scope>NUCLEOTIDE SEQUENCE [LARGE SCALE GENOMIC DNA]</scope>
    <source>
        <strain evidence="8 9">DSM 45772</strain>
    </source>
</reference>
<comment type="subcellular location">
    <subcellularLocation>
        <location evidence="1">Membrane</location>
        <topology evidence="1">Multi-pass membrane protein</topology>
    </subcellularLocation>
</comment>
<feature type="transmembrane region" description="Helical" evidence="7">
    <location>
        <begin position="141"/>
        <end position="161"/>
    </location>
</feature>